<evidence type="ECO:0000313" key="6">
    <source>
        <dbReference type="Proteomes" id="UP000799428"/>
    </source>
</evidence>
<dbReference type="Proteomes" id="UP000799428">
    <property type="component" value="Unassembled WGS sequence"/>
</dbReference>
<protein>
    <recommendedName>
        <fullName evidence="4">WSC domain-containing protein</fullName>
    </recommendedName>
</protein>
<dbReference type="InterPro" id="IPR002889">
    <property type="entry name" value="WSC_carb-bd"/>
</dbReference>
<keyword evidence="6" id="KW-1185">Reference proteome</keyword>
<sequence>MFSSTFLSALAAASLLSMASAQSTTTGGASSTVVSISVPPTIVPVAEMIDVGCFNSSNPLEDHGYYLSQTRGSCQLVCAYLNQPVMALSEGTNCWCGEKKPYKASQISNSSCNTPCKGFKTQDCGGPGLLWVILTHTTDNEIGFVDPPAVSSSTVSSTAKSSKAAATVIETSTTTPSSDPKSGGSSKVGIAVGVTVGVVVLVAIIAGMFLLLRQKRRREVEEEYRRQANINSFTSGGKLHTSNSSMTDSRLDPEFMARRASNGSIADNEDYSRRILKVTNA</sequence>
<keyword evidence="3" id="KW-0732">Signal</keyword>
<evidence type="ECO:0000313" key="5">
    <source>
        <dbReference type="EMBL" id="KAF2702650.1"/>
    </source>
</evidence>
<dbReference type="OrthoDB" id="2019572at2759"/>
<evidence type="ECO:0000256" key="1">
    <source>
        <dbReference type="SAM" id="MobiDB-lite"/>
    </source>
</evidence>
<evidence type="ECO:0000259" key="4">
    <source>
        <dbReference type="PROSITE" id="PS51212"/>
    </source>
</evidence>
<keyword evidence="2" id="KW-0472">Membrane</keyword>
<dbReference type="AlphaFoldDB" id="A0A6G1JQ70"/>
<feature type="transmembrane region" description="Helical" evidence="2">
    <location>
        <begin position="188"/>
        <end position="212"/>
    </location>
</feature>
<feature type="chain" id="PRO_5026066251" description="WSC domain-containing protein" evidence="3">
    <location>
        <begin position="22"/>
        <end position="281"/>
    </location>
</feature>
<feature type="signal peptide" evidence="3">
    <location>
        <begin position="1"/>
        <end position="21"/>
    </location>
</feature>
<keyword evidence="2" id="KW-1133">Transmembrane helix</keyword>
<dbReference type="Pfam" id="PF01822">
    <property type="entry name" value="WSC"/>
    <property type="match status" value="1"/>
</dbReference>
<name>A0A6G1JQ70_9PLEO</name>
<organism evidence="5 6">
    <name type="scientific">Pleomassaria siparia CBS 279.74</name>
    <dbReference type="NCBI Taxonomy" id="1314801"/>
    <lineage>
        <taxon>Eukaryota</taxon>
        <taxon>Fungi</taxon>
        <taxon>Dikarya</taxon>
        <taxon>Ascomycota</taxon>
        <taxon>Pezizomycotina</taxon>
        <taxon>Dothideomycetes</taxon>
        <taxon>Pleosporomycetidae</taxon>
        <taxon>Pleosporales</taxon>
        <taxon>Pleomassariaceae</taxon>
        <taxon>Pleomassaria</taxon>
    </lineage>
</organism>
<evidence type="ECO:0000256" key="2">
    <source>
        <dbReference type="SAM" id="Phobius"/>
    </source>
</evidence>
<proteinExistence type="predicted"/>
<accession>A0A6G1JQ70</accession>
<reference evidence="5" key="1">
    <citation type="journal article" date="2020" name="Stud. Mycol.">
        <title>101 Dothideomycetes genomes: a test case for predicting lifestyles and emergence of pathogens.</title>
        <authorList>
            <person name="Haridas S."/>
            <person name="Albert R."/>
            <person name="Binder M."/>
            <person name="Bloem J."/>
            <person name="Labutti K."/>
            <person name="Salamov A."/>
            <person name="Andreopoulos B."/>
            <person name="Baker S."/>
            <person name="Barry K."/>
            <person name="Bills G."/>
            <person name="Bluhm B."/>
            <person name="Cannon C."/>
            <person name="Castanera R."/>
            <person name="Culley D."/>
            <person name="Daum C."/>
            <person name="Ezra D."/>
            <person name="Gonzalez J."/>
            <person name="Henrissat B."/>
            <person name="Kuo A."/>
            <person name="Liang C."/>
            <person name="Lipzen A."/>
            <person name="Lutzoni F."/>
            <person name="Magnuson J."/>
            <person name="Mondo S."/>
            <person name="Nolan M."/>
            <person name="Ohm R."/>
            <person name="Pangilinan J."/>
            <person name="Park H.-J."/>
            <person name="Ramirez L."/>
            <person name="Alfaro M."/>
            <person name="Sun H."/>
            <person name="Tritt A."/>
            <person name="Yoshinaga Y."/>
            <person name="Zwiers L.-H."/>
            <person name="Turgeon B."/>
            <person name="Goodwin S."/>
            <person name="Spatafora J."/>
            <person name="Crous P."/>
            <person name="Grigoriev I."/>
        </authorList>
    </citation>
    <scope>NUCLEOTIDE SEQUENCE</scope>
    <source>
        <strain evidence="5">CBS 279.74</strain>
    </source>
</reference>
<dbReference type="SMART" id="SM00321">
    <property type="entry name" value="WSC"/>
    <property type="match status" value="1"/>
</dbReference>
<gene>
    <name evidence="5" type="ORF">K504DRAFT_453037</name>
</gene>
<dbReference type="EMBL" id="MU005794">
    <property type="protein sequence ID" value="KAF2702650.1"/>
    <property type="molecule type" value="Genomic_DNA"/>
</dbReference>
<evidence type="ECO:0000256" key="3">
    <source>
        <dbReference type="SAM" id="SignalP"/>
    </source>
</evidence>
<feature type="region of interest" description="Disordered" evidence="1">
    <location>
        <begin position="165"/>
        <end position="186"/>
    </location>
</feature>
<feature type="domain" description="WSC" evidence="4">
    <location>
        <begin position="47"/>
        <end position="136"/>
    </location>
</feature>
<dbReference type="PROSITE" id="PS51212">
    <property type="entry name" value="WSC"/>
    <property type="match status" value="1"/>
</dbReference>
<keyword evidence="2" id="KW-0812">Transmembrane</keyword>